<protein>
    <submittedName>
        <fullName evidence="2">Uncharacterized protein</fullName>
    </submittedName>
</protein>
<name>A0AAD7BJ75_MYCRO</name>
<keyword evidence="3" id="KW-1185">Reference proteome</keyword>
<sequence length="373" mass="41772">MPPRLAAPKTKTATGPPQALVARIQHLGDLLRHLPTSLADYPSHSLYNLALDPERLKDGGYFSAVGHALEISFQTHLLQIQNRPLLFIERGRRHDDLVKLLKMGVKQMSPSERTSFQEAWIEWLITAAVDSGAKIPSKKRKAPVDDIAVPPAKRQQSLSAFSWAKATPESTGLYWAKAKQDGAELRGQLLETRKKKAETQHEREKDLARLRKQRQRERDKARKDDEEPAGRDANTVLMEGAEAVTHSTDISDIAALSRANTQGWKKNRNGTLGSVVRGSTTKVFWFTPFLWAIIEPTIRRCGWSAARTVNELHCAHPNLFNGPNHKLHRATVWKWIVPGEQRFTDAALRSISARSSLGGSGRTGVLTWYPEIV</sequence>
<dbReference type="Proteomes" id="UP001221757">
    <property type="component" value="Unassembled WGS sequence"/>
</dbReference>
<dbReference type="EMBL" id="JARKIE010000644">
    <property type="protein sequence ID" value="KAJ7622857.1"/>
    <property type="molecule type" value="Genomic_DNA"/>
</dbReference>
<feature type="compositionally biased region" description="Basic and acidic residues" evidence="1">
    <location>
        <begin position="197"/>
        <end position="209"/>
    </location>
</feature>
<evidence type="ECO:0000313" key="2">
    <source>
        <dbReference type="EMBL" id="KAJ7622857.1"/>
    </source>
</evidence>
<feature type="compositionally biased region" description="Basic and acidic residues" evidence="1">
    <location>
        <begin position="216"/>
        <end position="230"/>
    </location>
</feature>
<proteinExistence type="predicted"/>
<comment type="caution">
    <text evidence="2">The sequence shown here is derived from an EMBL/GenBank/DDBJ whole genome shotgun (WGS) entry which is preliminary data.</text>
</comment>
<accession>A0AAD7BJ75</accession>
<feature type="region of interest" description="Disordered" evidence="1">
    <location>
        <begin position="192"/>
        <end position="237"/>
    </location>
</feature>
<gene>
    <name evidence="2" type="ORF">B0H17DRAFT_1151577</name>
</gene>
<evidence type="ECO:0000313" key="3">
    <source>
        <dbReference type="Proteomes" id="UP001221757"/>
    </source>
</evidence>
<evidence type="ECO:0000256" key="1">
    <source>
        <dbReference type="SAM" id="MobiDB-lite"/>
    </source>
</evidence>
<organism evidence="2 3">
    <name type="scientific">Mycena rosella</name>
    <name type="common">Pink bonnet</name>
    <name type="synonym">Agaricus rosellus</name>
    <dbReference type="NCBI Taxonomy" id="1033263"/>
    <lineage>
        <taxon>Eukaryota</taxon>
        <taxon>Fungi</taxon>
        <taxon>Dikarya</taxon>
        <taxon>Basidiomycota</taxon>
        <taxon>Agaricomycotina</taxon>
        <taxon>Agaricomycetes</taxon>
        <taxon>Agaricomycetidae</taxon>
        <taxon>Agaricales</taxon>
        <taxon>Marasmiineae</taxon>
        <taxon>Mycenaceae</taxon>
        <taxon>Mycena</taxon>
    </lineage>
</organism>
<reference evidence="2" key="1">
    <citation type="submission" date="2023-03" db="EMBL/GenBank/DDBJ databases">
        <title>Massive genome expansion in bonnet fungi (Mycena s.s.) driven by repeated elements and novel gene families across ecological guilds.</title>
        <authorList>
            <consortium name="Lawrence Berkeley National Laboratory"/>
            <person name="Harder C.B."/>
            <person name="Miyauchi S."/>
            <person name="Viragh M."/>
            <person name="Kuo A."/>
            <person name="Thoen E."/>
            <person name="Andreopoulos B."/>
            <person name="Lu D."/>
            <person name="Skrede I."/>
            <person name="Drula E."/>
            <person name="Henrissat B."/>
            <person name="Morin E."/>
            <person name="Kohler A."/>
            <person name="Barry K."/>
            <person name="LaButti K."/>
            <person name="Morin E."/>
            <person name="Salamov A."/>
            <person name="Lipzen A."/>
            <person name="Mereny Z."/>
            <person name="Hegedus B."/>
            <person name="Baldrian P."/>
            <person name="Stursova M."/>
            <person name="Weitz H."/>
            <person name="Taylor A."/>
            <person name="Grigoriev I.V."/>
            <person name="Nagy L.G."/>
            <person name="Martin F."/>
            <person name="Kauserud H."/>
        </authorList>
    </citation>
    <scope>NUCLEOTIDE SEQUENCE</scope>
    <source>
        <strain evidence="2">CBHHK067</strain>
    </source>
</reference>
<dbReference type="AlphaFoldDB" id="A0AAD7BJ75"/>